<proteinExistence type="predicted"/>
<accession>A0A7X1CPW7</accession>
<reference evidence="1 2" key="1">
    <citation type="submission" date="2020-03" db="EMBL/GenBank/DDBJ databases">
        <title>Soil Listeria distribution.</title>
        <authorList>
            <person name="Liao J."/>
            <person name="Wiedmann M."/>
        </authorList>
    </citation>
    <scope>NUCLEOTIDE SEQUENCE [LARGE SCALE GENOMIC DNA]</scope>
    <source>
        <strain evidence="1 2">FSL L7-0741</strain>
    </source>
</reference>
<evidence type="ECO:0000313" key="2">
    <source>
        <dbReference type="Proteomes" id="UP000535908"/>
    </source>
</evidence>
<gene>
    <name evidence="1" type="ORF">HCA69_08550</name>
</gene>
<name>A0A7X1CPW7_9LIST</name>
<dbReference type="AlphaFoldDB" id="A0A7X1CPW7"/>
<comment type="caution">
    <text evidence="1">The sequence shown here is derived from an EMBL/GenBank/DDBJ whole genome shotgun (WGS) entry which is preliminary data.</text>
</comment>
<evidence type="ECO:0000313" key="1">
    <source>
        <dbReference type="EMBL" id="MBC1936412.1"/>
    </source>
</evidence>
<sequence>MTIPIYDLSQSYLIGTLEPNHPIAKVDIQVNGKTVNVVSIPSGTQTLRVAMAGEIPTTRATITLLPEDTNGYIWQYQVPA</sequence>
<dbReference type="EMBL" id="JAARWN010000006">
    <property type="protein sequence ID" value="MBC1936412.1"/>
    <property type="molecule type" value="Genomic_DNA"/>
</dbReference>
<organism evidence="1 2">
    <name type="scientific">Listeria grandensis</name>
    <dbReference type="NCBI Taxonomy" id="1494963"/>
    <lineage>
        <taxon>Bacteria</taxon>
        <taxon>Bacillati</taxon>
        <taxon>Bacillota</taxon>
        <taxon>Bacilli</taxon>
        <taxon>Bacillales</taxon>
        <taxon>Listeriaceae</taxon>
        <taxon>Listeria</taxon>
    </lineage>
</organism>
<dbReference type="Proteomes" id="UP000535908">
    <property type="component" value="Unassembled WGS sequence"/>
</dbReference>
<protein>
    <submittedName>
        <fullName evidence="1">Uncharacterized protein</fullName>
    </submittedName>
</protein>
<dbReference type="RefSeq" id="WP_185526042.1">
    <property type="nucleotide sequence ID" value="NZ_JAARWN010000006.1"/>
</dbReference>